<name>A0ABT7JK36_9DEIO</name>
<reference evidence="1 2" key="1">
    <citation type="submission" date="2023-05" db="EMBL/GenBank/DDBJ databases">
        <authorList>
            <person name="Gao F."/>
        </authorList>
    </citation>
    <scope>NUCLEOTIDE SEQUENCE [LARGE SCALE GENOMIC DNA]</scope>
    <source>
        <strain evidence="1 2">MIMF12</strain>
    </source>
</reference>
<organism evidence="1 2">
    <name type="scientific">Deinococcus rhizophilus</name>
    <dbReference type="NCBI Taxonomy" id="3049544"/>
    <lineage>
        <taxon>Bacteria</taxon>
        <taxon>Thermotogati</taxon>
        <taxon>Deinococcota</taxon>
        <taxon>Deinococci</taxon>
        <taxon>Deinococcales</taxon>
        <taxon>Deinococcaceae</taxon>
        <taxon>Deinococcus</taxon>
    </lineage>
</organism>
<dbReference type="InterPro" id="IPR017438">
    <property type="entry name" value="ATP-NAD_kinase_N"/>
</dbReference>
<dbReference type="Gene3D" id="3.40.50.10330">
    <property type="entry name" value="Probable inorganic polyphosphate/atp-NAD kinase, domain 1"/>
    <property type="match status" value="1"/>
</dbReference>
<evidence type="ECO:0008006" key="3">
    <source>
        <dbReference type="Google" id="ProtNLM"/>
    </source>
</evidence>
<feature type="non-terminal residue" evidence="1">
    <location>
        <position position="72"/>
    </location>
</feature>
<evidence type="ECO:0000313" key="1">
    <source>
        <dbReference type="EMBL" id="MDL2345421.1"/>
    </source>
</evidence>
<dbReference type="Proteomes" id="UP001302059">
    <property type="component" value="Unassembled WGS sequence"/>
</dbReference>
<sequence>MTQAPSSLVSPVAPPARSYAVVLNPTAGRGLAGRSWPRLEAELRVRGLEYAVIQEASGAAALAQVQALPPGV</sequence>
<gene>
    <name evidence="1" type="ORF">QOL99_14865</name>
</gene>
<evidence type="ECO:0000313" key="2">
    <source>
        <dbReference type="Proteomes" id="UP001302059"/>
    </source>
</evidence>
<dbReference type="SUPFAM" id="SSF111331">
    <property type="entry name" value="NAD kinase/diacylglycerol kinase-like"/>
    <property type="match status" value="1"/>
</dbReference>
<accession>A0ABT7JK36</accession>
<keyword evidence="2" id="KW-1185">Reference proteome</keyword>
<protein>
    <recommendedName>
        <fullName evidence="3">Diacylglycerol kinase family lipid kinase</fullName>
    </recommendedName>
</protein>
<proteinExistence type="predicted"/>
<dbReference type="EMBL" id="JASNGB010000198">
    <property type="protein sequence ID" value="MDL2345421.1"/>
    <property type="molecule type" value="Genomic_DNA"/>
</dbReference>
<dbReference type="InterPro" id="IPR016064">
    <property type="entry name" value="NAD/diacylglycerol_kinase_sf"/>
</dbReference>
<comment type="caution">
    <text evidence="1">The sequence shown here is derived from an EMBL/GenBank/DDBJ whole genome shotgun (WGS) entry which is preliminary data.</text>
</comment>